<dbReference type="Pfam" id="PF00632">
    <property type="entry name" value="HECT"/>
    <property type="match status" value="1"/>
</dbReference>
<feature type="region of interest" description="Disordered" evidence="6">
    <location>
        <begin position="265"/>
        <end position="411"/>
    </location>
</feature>
<evidence type="ECO:0000256" key="1">
    <source>
        <dbReference type="ARBA" id="ARBA00000885"/>
    </source>
</evidence>
<dbReference type="InterPro" id="IPR035983">
    <property type="entry name" value="Hect_E3_ubiquitin_ligase"/>
</dbReference>
<dbReference type="PROSITE" id="PS50237">
    <property type="entry name" value="HECT"/>
    <property type="match status" value="1"/>
</dbReference>
<comment type="catalytic activity">
    <reaction evidence="1">
        <text>S-ubiquitinyl-[E2 ubiquitin-conjugating enzyme]-L-cysteine + [acceptor protein]-L-lysine = [E2 ubiquitin-conjugating enzyme]-L-cysteine + N(6)-ubiquitinyl-[acceptor protein]-L-lysine.</text>
        <dbReference type="EC" id="2.3.2.26"/>
    </reaction>
</comment>
<feature type="active site" description="Glycyl thioester intermediate" evidence="5">
    <location>
        <position position="1275"/>
    </location>
</feature>
<dbReference type="EMBL" id="KZ679011">
    <property type="protein sequence ID" value="PSS18452.1"/>
    <property type="molecule type" value="Genomic_DNA"/>
</dbReference>
<accession>A0A2T3B1L5</accession>
<dbReference type="Gene3D" id="3.30.2410.10">
    <property type="entry name" value="Hect, E3 ligase catalytic domain"/>
    <property type="match status" value="1"/>
</dbReference>
<dbReference type="PANTHER" id="PTHR45700">
    <property type="entry name" value="UBIQUITIN-PROTEIN LIGASE E3C"/>
    <property type="match status" value="1"/>
</dbReference>
<protein>
    <recommendedName>
        <fullName evidence="2">HECT-type E3 ubiquitin transferase</fullName>
        <ecNumber evidence="2">2.3.2.26</ecNumber>
    </recommendedName>
</protein>
<evidence type="ECO:0000313" key="9">
    <source>
        <dbReference type="Proteomes" id="UP000241818"/>
    </source>
</evidence>
<sequence>MTRDTQALYDERDPVTDAEVYTALWAAAPFPHLPNDAPNELKKLTIDIDDPRRVYAIHRASRRHHFHILVERYILQIRYGCKSNSCNTPTCFSCRKRISAIAGVPVRRYNATSARTLAVYLASQDNPEQGLCHNPSAEQPVPPTKKPLKHFPSRNSTLGENGSTSGEGGLSGRRKNSDMPMSEKKPTPISKGSSAEDIAEPQTKVAKEGPVKNRRGSIVDILDEHTTIDHRSFVQNVFGTVAFKMLEWLTPRNIDILARSGDKDAMPVEEVANPSNLSQSSRPKTTSETAAKEGTEEAVSNTSLAQQPEVQDGKPADGPDVAPQRPASSKPGAAVNGETKANGFLDSKPASNPTTTPMPIPNPRKWADQSESQLSKGILNVSAPKASENHSDRRPLSRDRSISMSKRRVPRQNMVTSPKMRVAEIASLNPLHTQPIRDIGNLRLDVPEVYEDEKATSKEGFQEYHDLEQTSREPPKQTLETVQPAPVKNVALPQSLSRLSIEIIELICDILQLDNTYEDHSLHPRKIDESMKRYRNHEMVLKRNSSQLTPSAYPSSLKKMWQSFIEQALFDVLSNPDSLLQSFRNNENLFDTQTLWYLMLRMTRVAPSLVFDSLWNVTGTLFRPPEKLENAYDWAKEPLSSGIATNRAVSNFDAAQIMNICLHALVAAAPLVSDARQLANMSRIRSYGFTTLGRAQSSALEPTALCLQYDDAFTNDLALRLARRLFAAIPTRRRYAELLELQQEVRSDEKREPDILEAVLATLKYPDLGTPSILNFSDSERDLHEKRVPTLILDWARTVMLQDWEGTAEVPGDGPFGGALAMMAAIYKNRKSLLLGDIHFRTEYFAERLDPVEMPIEWLNFSPNKRIVHLLDYPYLFNPSTLVTYFRAINYSRMNQAYETAKATQTLIRDVAETNLMADEDRRQKLFDDSLKTATSRFMVLEIRRTNVLLDTFNSIWRREERELMRPLKIRLGEEGGEEGLDSGGVQQEFFRLAVAEALNPDYGTFTIDPRTRMTWFQPGSPEPLWKFQLIGMIISLAVYNGLTLPVTFPKALYMKLLDEEVSELHHIADGWPDLANGLTTLLEWDEKDGLVEDVFARTYEFSVEQFGQPISLEMGTERRSWPQFSDSNFSSPTDAPLVTNANRNSYVSDYIRWLTDISIQPQFEAFKRGFFTCIDRRSITLFDPETLQSVVEGIQEIDISELRRTTRYVGWDASHRSVRDFWSIVKRYDMEQKKKLLEFVTASDRVPVGGMRNLQFTLQRNGVDDRHLPSSYTCYGILLLPEYSSKDVLRQKLAMALENSTGFGFA</sequence>
<dbReference type="EC" id="2.3.2.26" evidence="2"/>
<dbReference type="RefSeq" id="XP_024720804.1">
    <property type="nucleotide sequence ID" value="XM_024861795.1"/>
</dbReference>
<dbReference type="Pfam" id="PF16558">
    <property type="entry name" value="AZUL"/>
    <property type="match status" value="1"/>
</dbReference>
<feature type="domain" description="HECT" evidence="7">
    <location>
        <begin position="960"/>
        <end position="1307"/>
    </location>
</feature>
<dbReference type="Gene3D" id="3.90.1750.10">
    <property type="entry name" value="Hect, E3 ligase catalytic domains"/>
    <property type="match status" value="1"/>
</dbReference>
<dbReference type="Gene3D" id="3.30.2160.10">
    <property type="entry name" value="Hect, E3 ligase catalytic domain"/>
    <property type="match status" value="1"/>
</dbReference>
<dbReference type="FunFam" id="3.30.2410.10:FF:000003">
    <property type="entry name" value="probable E3 ubiquitin-protein ligase HERC4 isoform X1"/>
    <property type="match status" value="1"/>
</dbReference>
<proteinExistence type="predicted"/>
<feature type="region of interest" description="Disordered" evidence="6">
    <location>
        <begin position="129"/>
        <end position="211"/>
    </location>
</feature>
<evidence type="ECO:0000256" key="2">
    <source>
        <dbReference type="ARBA" id="ARBA00012485"/>
    </source>
</evidence>
<dbReference type="InterPro" id="IPR032353">
    <property type="entry name" value="AZUL"/>
</dbReference>
<dbReference type="OrthoDB" id="5981550at2759"/>
<feature type="compositionally biased region" description="Polar residues" evidence="6">
    <location>
        <begin position="298"/>
        <end position="309"/>
    </location>
</feature>
<feature type="compositionally biased region" description="Basic and acidic residues" evidence="6">
    <location>
        <begin position="387"/>
        <end position="401"/>
    </location>
</feature>
<keyword evidence="3" id="KW-0808">Transferase</keyword>
<evidence type="ECO:0000256" key="4">
    <source>
        <dbReference type="ARBA" id="ARBA00022786"/>
    </source>
</evidence>
<dbReference type="InterPro" id="IPR044611">
    <property type="entry name" value="E3A/B/C-like"/>
</dbReference>
<dbReference type="InterPro" id="IPR042556">
    <property type="entry name" value="AZUL_sf"/>
</dbReference>
<dbReference type="InterPro" id="IPR000569">
    <property type="entry name" value="HECT_dom"/>
</dbReference>
<dbReference type="STRING" id="857342.A0A2T3B1L5"/>
<dbReference type="Gene3D" id="6.10.130.10">
    <property type="entry name" value="Ubiquitin-protein ligase E3A, N-terminal zinc-binding domain (AZUL)"/>
    <property type="match status" value="1"/>
</dbReference>
<dbReference type="GeneID" id="36569876"/>
<keyword evidence="4 5" id="KW-0833">Ubl conjugation pathway</keyword>
<name>A0A2T3B1L5_AMORE</name>
<dbReference type="InParanoid" id="A0A2T3B1L5"/>
<feature type="compositionally biased region" description="Basic and acidic residues" evidence="6">
    <location>
        <begin position="175"/>
        <end position="186"/>
    </location>
</feature>
<dbReference type="GO" id="GO:0000209">
    <property type="term" value="P:protein polyubiquitination"/>
    <property type="evidence" value="ECO:0007669"/>
    <property type="project" value="InterPro"/>
</dbReference>
<evidence type="ECO:0000313" key="8">
    <source>
        <dbReference type="EMBL" id="PSS18452.1"/>
    </source>
</evidence>
<organism evidence="8 9">
    <name type="scientific">Amorphotheca resinae ATCC 22711</name>
    <dbReference type="NCBI Taxonomy" id="857342"/>
    <lineage>
        <taxon>Eukaryota</taxon>
        <taxon>Fungi</taxon>
        <taxon>Dikarya</taxon>
        <taxon>Ascomycota</taxon>
        <taxon>Pezizomycotina</taxon>
        <taxon>Leotiomycetes</taxon>
        <taxon>Helotiales</taxon>
        <taxon>Amorphothecaceae</taxon>
        <taxon>Amorphotheca</taxon>
    </lineage>
</organism>
<dbReference type="SUPFAM" id="SSF56204">
    <property type="entry name" value="Hect, E3 ligase catalytic domain"/>
    <property type="match status" value="1"/>
</dbReference>
<evidence type="ECO:0000256" key="6">
    <source>
        <dbReference type="SAM" id="MobiDB-lite"/>
    </source>
</evidence>
<dbReference type="SMART" id="SM00119">
    <property type="entry name" value="HECTc"/>
    <property type="match status" value="1"/>
</dbReference>
<feature type="compositionally biased region" description="Polar residues" evidence="6">
    <location>
        <begin position="273"/>
        <end position="289"/>
    </location>
</feature>
<keyword evidence="9" id="KW-1185">Reference proteome</keyword>
<dbReference type="Proteomes" id="UP000241818">
    <property type="component" value="Unassembled WGS sequence"/>
</dbReference>
<dbReference type="GO" id="GO:0061630">
    <property type="term" value="F:ubiquitin protein ligase activity"/>
    <property type="evidence" value="ECO:0007669"/>
    <property type="project" value="UniProtKB-EC"/>
</dbReference>
<feature type="compositionally biased region" description="Polar residues" evidence="6">
    <location>
        <begin position="153"/>
        <end position="164"/>
    </location>
</feature>
<evidence type="ECO:0000256" key="5">
    <source>
        <dbReference type="PROSITE-ProRule" id="PRU00104"/>
    </source>
</evidence>
<evidence type="ECO:0000256" key="3">
    <source>
        <dbReference type="ARBA" id="ARBA00022679"/>
    </source>
</evidence>
<gene>
    <name evidence="8" type="ORF">M430DRAFT_120972</name>
</gene>
<evidence type="ECO:0000259" key="7">
    <source>
        <dbReference type="PROSITE" id="PS50237"/>
    </source>
</evidence>
<reference evidence="8 9" key="1">
    <citation type="journal article" date="2018" name="New Phytol.">
        <title>Comparative genomics and transcriptomics depict ericoid mycorrhizal fungi as versatile saprotrophs and plant mutualists.</title>
        <authorList>
            <person name="Martino E."/>
            <person name="Morin E."/>
            <person name="Grelet G.A."/>
            <person name="Kuo A."/>
            <person name="Kohler A."/>
            <person name="Daghino S."/>
            <person name="Barry K.W."/>
            <person name="Cichocki N."/>
            <person name="Clum A."/>
            <person name="Dockter R.B."/>
            <person name="Hainaut M."/>
            <person name="Kuo R.C."/>
            <person name="LaButti K."/>
            <person name="Lindahl B.D."/>
            <person name="Lindquist E.A."/>
            <person name="Lipzen A."/>
            <person name="Khouja H.R."/>
            <person name="Magnuson J."/>
            <person name="Murat C."/>
            <person name="Ohm R.A."/>
            <person name="Singer S.W."/>
            <person name="Spatafora J.W."/>
            <person name="Wang M."/>
            <person name="Veneault-Fourrey C."/>
            <person name="Henrissat B."/>
            <person name="Grigoriev I.V."/>
            <person name="Martin F.M."/>
            <person name="Perotto S."/>
        </authorList>
    </citation>
    <scope>NUCLEOTIDE SEQUENCE [LARGE SCALE GENOMIC DNA]</scope>
    <source>
        <strain evidence="8 9">ATCC 22711</strain>
    </source>
</reference>